<evidence type="ECO:0000256" key="1">
    <source>
        <dbReference type="SAM" id="MobiDB-lite"/>
    </source>
</evidence>
<accession>S8AUE4</accession>
<gene>
    <name evidence="3" type="ORF">PDE_04708</name>
</gene>
<keyword evidence="4" id="KW-1185">Reference proteome</keyword>
<dbReference type="AlphaFoldDB" id="S8AUE4"/>
<feature type="region of interest" description="Disordered" evidence="1">
    <location>
        <begin position="36"/>
        <end position="61"/>
    </location>
</feature>
<keyword evidence="2" id="KW-0732">Signal</keyword>
<protein>
    <submittedName>
        <fullName evidence="3">Uncharacterized protein</fullName>
    </submittedName>
</protein>
<feature type="region of interest" description="Disordered" evidence="1">
    <location>
        <begin position="162"/>
        <end position="190"/>
    </location>
</feature>
<dbReference type="Proteomes" id="UP000019376">
    <property type="component" value="Unassembled WGS sequence"/>
</dbReference>
<name>S8AUE4_PENO1</name>
<feature type="signal peptide" evidence="2">
    <location>
        <begin position="1"/>
        <end position="21"/>
    </location>
</feature>
<sequence length="190" mass="19132">MKFNVPFGLATAIILAPAALAQDPFEVPHGAIPTYTPPASATTSSSTIGGTQPSSIYPSTTPSIAVTGGGFGHGRYTSSSAYPSMSAHPSGGFGHHGHHGHHGYGGFPPGGFGGFGPGGHGGRGGHANAPPSARSVGTVETLGRGGYNSAPSEIAEDLFVGSDAQKPGDSAESTEQFKRLHARQVRPFQA</sequence>
<evidence type="ECO:0000313" key="4">
    <source>
        <dbReference type="Proteomes" id="UP000019376"/>
    </source>
</evidence>
<reference evidence="3 4" key="1">
    <citation type="journal article" date="2013" name="PLoS ONE">
        <title>Genomic and secretomic analyses reveal unique features of the lignocellulolytic enzyme system of Penicillium decumbens.</title>
        <authorList>
            <person name="Liu G."/>
            <person name="Zhang L."/>
            <person name="Wei X."/>
            <person name="Zou G."/>
            <person name="Qin Y."/>
            <person name="Ma L."/>
            <person name="Li J."/>
            <person name="Zheng H."/>
            <person name="Wang S."/>
            <person name="Wang C."/>
            <person name="Xun L."/>
            <person name="Zhao G.-P."/>
            <person name="Zhou Z."/>
            <person name="Qu Y."/>
        </authorList>
    </citation>
    <scope>NUCLEOTIDE SEQUENCE [LARGE SCALE GENOMIC DNA]</scope>
    <source>
        <strain evidence="4">114-2 / CGMCC 5302</strain>
    </source>
</reference>
<dbReference type="EMBL" id="KB644412">
    <property type="protein sequence ID" value="EPS29758.1"/>
    <property type="molecule type" value="Genomic_DNA"/>
</dbReference>
<feature type="chain" id="PRO_5004560940" evidence="2">
    <location>
        <begin position="22"/>
        <end position="190"/>
    </location>
</feature>
<proteinExistence type="predicted"/>
<organism evidence="3 4">
    <name type="scientific">Penicillium oxalicum (strain 114-2 / CGMCC 5302)</name>
    <name type="common">Penicillium decumbens</name>
    <dbReference type="NCBI Taxonomy" id="933388"/>
    <lineage>
        <taxon>Eukaryota</taxon>
        <taxon>Fungi</taxon>
        <taxon>Dikarya</taxon>
        <taxon>Ascomycota</taxon>
        <taxon>Pezizomycotina</taxon>
        <taxon>Eurotiomycetes</taxon>
        <taxon>Eurotiomycetidae</taxon>
        <taxon>Eurotiales</taxon>
        <taxon>Aspergillaceae</taxon>
        <taxon>Penicillium</taxon>
    </lineage>
</organism>
<evidence type="ECO:0000256" key="2">
    <source>
        <dbReference type="SAM" id="SignalP"/>
    </source>
</evidence>
<feature type="compositionally biased region" description="Gly residues" evidence="1">
    <location>
        <begin position="103"/>
        <end position="125"/>
    </location>
</feature>
<evidence type="ECO:0000313" key="3">
    <source>
        <dbReference type="EMBL" id="EPS29758.1"/>
    </source>
</evidence>
<feature type="region of interest" description="Disordered" evidence="1">
    <location>
        <begin position="82"/>
        <end position="150"/>
    </location>
</feature>
<dbReference type="HOGENOM" id="CLU_1428445_0_0_1"/>